<dbReference type="Proteomes" id="UP000031675">
    <property type="component" value="Unassembled WGS sequence"/>
</dbReference>
<protein>
    <recommendedName>
        <fullName evidence="6">Glycerol operon regulatory protein</fullName>
    </recommendedName>
</protein>
<dbReference type="PROSITE" id="PS51078">
    <property type="entry name" value="ICLR_ED"/>
    <property type="match status" value="1"/>
</dbReference>
<dbReference type="PANTHER" id="PTHR30136">
    <property type="entry name" value="HELIX-TURN-HELIX TRANSCRIPTIONAL REGULATOR, ICLR FAMILY"/>
    <property type="match status" value="1"/>
</dbReference>
<dbReference type="Pfam" id="PF01614">
    <property type="entry name" value="IclR_C"/>
    <property type="match status" value="1"/>
</dbReference>
<keyword evidence="1" id="KW-0319">Glycerol metabolism</keyword>
<dbReference type="InterPro" id="IPR005471">
    <property type="entry name" value="Tscrpt_reg_IclR_N"/>
</dbReference>
<dbReference type="AlphaFoldDB" id="A0A0C2J878"/>
<feature type="domain" description="IclR-ED" evidence="8">
    <location>
        <begin position="83"/>
        <end position="262"/>
    </location>
</feature>
<evidence type="ECO:0000259" key="8">
    <source>
        <dbReference type="PROSITE" id="PS51078"/>
    </source>
</evidence>
<comment type="caution">
    <text evidence="9">The sequence shown here is derived from an EMBL/GenBank/DDBJ whole genome shotgun (WGS) entry which is preliminary data.</text>
</comment>
<dbReference type="GO" id="GO:0045892">
    <property type="term" value="P:negative regulation of DNA-templated transcription"/>
    <property type="evidence" value="ECO:0007669"/>
    <property type="project" value="TreeGrafter"/>
</dbReference>
<evidence type="ECO:0000256" key="6">
    <source>
        <dbReference type="ARBA" id="ARBA00070406"/>
    </source>
</evidence>
<dbReference type="Gene3D" id="1.10.10.10">
    <property type="entry name" value="Winged helix-like DNA-binding domain superfamily/Winged helix DNA-binding domain"/>
    <property type="match status" value="1"/>
</dbReference>
<dbReference type="InterPro" id="IPR029016">
    <property type="entry name" value="GAF-like_dom_sf"/>
</dbReference>
<dbReference type="SUPFAM" id="SSF55781">
    <property type="entry name" value="GAF domain-like"/>
    <property type="match status" value="1"/>
</dbReference>
<dbReference type="Pfam" id="PF09339">
    <property type="entry name" value="HTH_IclR"/>
    <property type="match status" value="1"/>
</dbReference>
<evidence type="ECO:0000256" key="3">
    <source>
        <dbReference type="ARBA" id="ARBA00023125"/>
    </source>
</evidence>
<dbReference type="Gene3D" id="3.30.450.40">
    <property type="match status" value="1"/>
</dbReference>
<dbReference type="InterPro" id="IPR050707">
    <property type="entry name" value="HTH_MetabolicPath_Reg"/>
</dbReference>
<feature type="domain" description="HTH iclR-type" evidence="7">
    <location>
        <begin position="20"/>
        <end position="82"/>
    </location>
</feature>
<dbReference type="PROSITE" id="PS51077">
    <property type="entry name" value="HTH_ICLR"/>
    <property type="match status" value="1"/>
</dbReference>
<evidence type="ECO:0000313" key="10">
    <source>
        <dbReference type="Proteomes" id="UP000031675"/>
    </source>
</evidence>
<dbReference type="OrthoDB" id="3730822at2"/>
<dbReference type="GO" id="GO:0006071">
    <property type="term" value="P:glycerol metabolic process"/>
    <property type="evidence" value="ECO:0007669"/>
    <property type="project" value="UniProtKB-KW"/>
</dbReference>
<dbReference type="STRING" id="183763.LP52_17705"/>
<evidence type="ECO:0000259" key="7">
    <source>
        <dbReference type="PROSITE" id="PS51077"/>
    </source>
</evidence>
<dbReference type="GO" id="GO:0003700">
    <property type="term" value="F:DNA-binding transcription factor activity"/>
    <property type="evidence" value="ECO:0007669"/>
    <property type="project" value="TreeGrafter"/>
</dbReference>
<evidence type="ECO:0000313" key="9">
    <source>
        <dbReference type="EMBL" id="KIH97666.1"/>
    </source>
</evidence>
<dbReference type="GO" id="GO:0003677">
    <property type="term" value="F:DNA binding"/>
    <property type="evidence" value="ECO:0007669"/>
    <property type="project" value="UniProtKB-KW"/>
</dbReference>
<keyword evidence="3" id="KW-0238">DNA-binding</keyword>
<dbReference type="SUPFAM" id="SSF46785">
    <property type="entry name" value="Winged helix' DNA-binding domain"/>
    <property type="match status" value="1"/>
</dbReference>
<dbReference type="RefSeq" id="WP_040275118.1">
    <property type="nucleotide sequence ID" value="NZ_JROO01000033.1"/>
</dbReference>
<name>A0A0C2J878_9ACTN</name>
<dbReference type="FunFam" id="1.10.10.10:FF:000056">
    <property type="entry name" value="IclR family transcriptional regulator"/>
    <property type="match status" value="1"/>
</dbReference>
<sequence>MRRSTTTGAETAEVTGVRTVKSAERAILLLEYLSSAEEPRSLRDVAQDLEIPRASAYALLMTLVHRGWVEPDATGSGFRLGIRALRVGASYVEHDDVVQRAHRVMDEMSQEWGETVHLARLDAHEIVYLATCISRHSLAVVSRPGRRLPCWATGLGKALLAERPWEENDALLPEALSARTVNTFTDREALRDELKSVQERGYAIDEQESTIGLRCFSVALDFGDGTAPKEALSFSVPIVRLDPERERSLVAALLDARERIVR</sequence>
<evidence type="ECO:0000256" key="5">
    <source>
        <dbReference type="ARBA" id="ARBA00058938"/>
    </source>
</evidence>
<dbReference type="InterPro" id="IPR036388">
    <property type="entry name" value="WH-like_DNA-bd_sf"/>
</dbReference>
<organism evidence="9 10">
    <name type="scientific">Streptomonospora alba</name>
    <dbReference type="NCBI Taxonomy" id="183763"/>
    <lineage>
        <taxon>Bacteria</taxon>
        <taxon>Bacillati</taxon>
        <taxon>Actinomycetota</taxon>
        <taxon>Actinomycetes</taxon>
        <taxon>Streptosporangiales</taxon>
        <taxon>Nocardiopsidaceae</taxon>
        <taxon>Streptomonospora</taxon>
    </lineage>
</organism>
<accession>A0A0C2J878</accession>
<keyword evidence="4" id="KW-0804">Transcription</keyword>
<keyword evidence="10" id="KW-1185">Reference proteome</keyword>
<evidence type="ECO:0000256" key="2">
    <source>
        <dbReference type="ARBA" id="ARBA00023015"/>
    </source>
</evidence>
<dbReference type="SMART" id="SM00346">
    <property type="entry name" value="HTH_ICLR"/>
    <property type="match status" value="1"/>
</dbReference>
<dbReference type="PANTHER" id="PTHR30136:SF24">
    <property type="entry name" value="HTH-TYPE TRANSCRIPTIONAL REPRESSOR ALLR"/>
    <property type="match status" value="1"/>
</dbReference>
<evidence type="ECO:0000256" key="4">
    <source>
        <dbReference type="ARBA" id="ARBA00023163"/>
    </source>
</evidence>
<dbReference type="InterPro" id="IPR036390">
    <property type="entry name" value="WH_DNA-bd_sf"/>
</dbReference>
<dbReference type="InterPro" id="IPR014757">
    <property type="entry name" value="Tscrpt_reg_IclR_C"/>
</dbReference>
<evidence type="ECO:0000256" key="1">
    <source>
        <dbReference type="ARBA" id="ARBA00022798"/>
    </source>
</evidence>
<comment type="function">
    <text evidence="5">May be an activator protein for the gylABX operon.</text>
</comment>
<dbReference type="EMBL" id="JROO01000033">
    <property type="protein sequence ID" value="KIH97666.1"/>
    <property type="molecule type" value="Genomic_DNA"/>
</dbReference>
<keyword evidence="2" id="KW-0805">Transcription regulation</keyword>
<gene>
    <name evidence="9" type="ORF">LP52_17705</name>
</gene>
<reference evidence="10" key="1">
    <citation type="journal article" date="2015" name="Chem. Biol.">
        <title>Structure, bioactivity, and resistance mechanism of streptomonomicin, an unusual lasso Peptide from an understudied halophilic actinomycete.</title>
        <authorList>
            <person name="Metelev M."/>
            <person name="Tietz J.I."/>
            <person name="Melby J.O."/>
            <person name="Blair P.M."/>
            <person name="Zhu L."/>
            <person name="Livnat I."/>
            <person name="Severinov K."/>
            <person name="Mitchell D.A."/>
        </authorList>
    </citation>
    <scope>NUCLEOTIDE SEQUENCE [LARGE SCALE GENOMIC DNA]</scope>
    <source>
        <strain evidence="10">YIM 90003</strain>
    </source>
</reference>
<proteinExistence type="predicted"/>